<keyword evidence="2" id="KW-1185">Reference proteome</keyword>
<reference evidence="1 2" key="1">
    <citation type="journal article" date="2021" name="Nat. Plants">
        <title>The Taxus genome provides insights into paclitaxel biosynthesis.</title>
        <authorList>
            <person name="Xiong X."/>
            <person name="Gou J."/>
            <person name="Liao Q."/>
            <person name="Li Y."/>
            <person name="Zhou Q."/>
            <person name="Bi G."/>
            <person name="Li C."/>
            <person name="Du R."/>
            <person name="Wang X."/>
            <person name="Sun T."/>
            <person name="Guo L."/>
            <person name="Liang H."/>
            <person name="Lu P."/>
            <person name="Wu Y."/>
            <person name="Zhang Z."/>
            <person name="Ro D.K."/>
            <person name="Shang Y."/>
            <person name="Huang S."/>
            <person name="Yan J."/>
        </authorList>
    </citation>
    <scope>NUCLEOTIDE SEQUENCE [LARGE SCALE GENOMIC DNA]</scope>
    <source>
        <strain evidence="1">Ta-2019</strain>
    </source>
</reference>
<protein>
    <submittedName>
        <fullName evidence="1">Uncharacterized protein</fullName>
    </submittedName>
</protein>
<organism evidence="1 2">
    <name type="scientific">Taxus chinensis</name>
    <name type="common">Chinese yew</name>
    <name type="synonym">Taxus wallichiana var. chinensis</name>
    <dbReference type="NCBI Taxonomy" id="29808"/>
    <lineage>
        <taxon>Eukaryota</taxon>
        <taxon>Viridiplantae</taxon>
        <taxon>Streptophyta</taxon>
        <taxon>Embryophyta</taxon>
        <taxon>Tracheophyta</taxon>
        <taxon>Spermatophyta</taxon>
        <taxon>Pinopsida</taxon>
        <taxon>Pinidae</taxon>
        <taxon>Conifers II</taxon>
        <taxon>Cupressales</taxon>
        <taxon>Taxaceae</taxon>
        <taxon>Taxus</taxon>
    </lineage>
</organism>
<evidence type="ECO:0000313" key="2">
    <source>
        <dbReference type="Proteomes" id="UP000824469"/>
    </source>
</evidence>
<dbReference type="Proteomes" id="UP000824469">
    <property type="component" value="Unassembled WGS sequence"/>
</dbReference>
<dbReference type="EMBL" id="JAHRHJ020000001">
    <property type="protein sequence ID" value="KAH9329590.1"/>
    <property type="molecule type" value="Genomic_DNA"/>
</dbReference>
<feature type="non-terminal residue" evidence="1">
    <location>
        <position position="113"/>
    </location>
</feature>
<comment type="caution">
    <text evidence="1">The sequence shown here is derived from an EMBL/GenBank/DDBJ whole genome shotgun (WGS) entry which is preliminary data.</text>
</comment>
<dbReference type="AlphaFoldDB" id="A0AA38GY88"/>
<name>A0AA38GY88_TAXCH</name>
<sequence length="113" mass="12310">MGRFAIASGTSPDSLLNGKSMSLRILSCAIDLGSTPSSLLLERCQEFDPTQLPILLRTTPESHLVLDKGEGAPLWRDLNVYGLTKENRVTFGTRMGVGKEAVREYVDRSGGEL</sequence>
<gene>
    <name evidence="1" type="ORF">KI387_001698</name>
</gene>
<proteinExistence type="predicted"/>
<accession>A0AA38GY88</accession>
<evidence type="ECO:0000313" key="1">
    <source>
        <dbReference type="EMBL" id="KAH9329590.1"/>
    </source>
</evidence>